<dbReference type="PANTHER" id="PTHR21112">
    <property type="entry name" value="CHEMOSENSORY PROTEIN A 29A-RELATED"/>
    <property type="match status" value="1"/>
</dbReference>
<proteinExistence type="predicted"/>
<dbReference type="PANTHER" id="PTHR21112:SF0">
    <property type="entry name" value="CHEMOSENSORY PROTEIN A 29A-RELATED"/>
    <property type="match status" value="1"/>
</dbReference>
<keyword evidence="3" id="KW-1185">Reference proteome</keyword>
<dbReference type="STRING" id="139723.A0A182MC13"/>
<reference evidence="3" key="1">
    <citation type="submission" date="2013-09" db="EMBL/GenBank/DDBJ databases">
        <title>The Genome Sequence of Anopheles culicifacies species A.</title>
        <authorList>
            <consortium name="The Broad Institute Genomics Platform"/>
            <person name="Neafsey D.E."/>
            <person name="Besansky N."/>
            <person name="Howell P."/>
            <person name="Walton C."/>
            <person name="Young S.K."/>
            <person name="Zeng Q."/>
            <person name="Gargeya S."/>
            <person name="Fitzgerald M."/>
            <person name="Haas B."/>
            <person name="Abouelleil A."/>
            <person name="Allen A.W."/>
            <person name="Alvarado L."/>
            <person name="Arachchi H.M."/>
            <person name="Berlin A.M."/>
            <person name="Chapman S.B."/>
            <person name="Gainer-Dewar J."/>
            <person name="Goldberg J."/>
            <person name="Griggs A."/>
            <person name="Gujja S."/>
            <person name="Hansen M."/>
            <person name="Howarth C."/>
            <person name="Imamovic A."/>
            <person name="Ireland A."/>
            <person name="Larimer J."/>
            <person name="McCowan C."/>
            <person name="Murphy C."/>
            <person name="Pearson M."/>
            <person name="Poon T.W."/>
            <person name="Priest M."/>
            <person name="Roberts A."/>
            <person name="Saif S."/>
            <person name="Shea T."/>
            <person name="Sisk P."/>
            <person name="Sykes S."/>
            <person name="Wortman J."/>
            <person name="Nusbaum C."/>
            <person name="Birren B."/>
        </authorList>
    </citation>
    <scope>NUCLEOTIDE SEQUENCE [LARGE SCALE GENOMIC DNA]</scope>
    <source>
        <strain evidence="3">A-37</strain>
    </source>
</reference>
<feature type="chain" id="PRO_5008128133" evidence="1">
    <location>
        <begin position="30"/>
        <end position="193"/>
    </location>
</feature>
<dbReference type="VEuPathDB" id="VectorBase:ACUA014570"/>
<evidence type="ECO:0000256" key="1">
    <source>
        <dbReference type="SAM" id="SignalP"/>
    </source>
</evidence>
<dbReference type="AlphaFoldDB" id="A0A182MC13"/>
<dbReference type="Proteomes" id="UP000075883">
    <property type="component" value="Unassembled WGS sequence"/>
</dbReference>
<reference evidence="2" key="2">
    <citation type="submission" date="2020-05" db="UniProtKB">
        <authorList>
            <consortium name="EnsemblMetazoa"/>
        </authorList>
    </citation>
    <scope>IDENTIFICATION</scope>
    <source>
        <strain evidence="2">A-37</strain>
    </source>
</reference>
<name>A0A182MC13_9DIPT</name>
<accession>A0A182MC13</accession>
<organism evidence="2 3">
    <name type="scientific">Anopheles culicifacies</name>
    <dbReference type="NCBI Taxonomy" id="139723"/>
    <lineage>
        <taxon>Eukaryota</taxon>
        <taxon>Metazoa</taxon>
        <taxon>Ecdysozoa</taxon>
        <taxon>Arthropoda</taxon>
        <taxon>Hexapoda</taxon>
        <taxon>Insecta</taxon>
        <taxon>Pterygota</taxon>
        <taxon>Neoptera</taxon>
        <taxon>Endopterygota</taxon>
        <taxon>Diptera</taxon>
        <taxon>Nematocera</taxon>
        <taxon>Culicoidea</taxon>
        <taxon>Culicidae</taxon>
        <taxon>Anophelinae</taxon>
        <taxon>Anopheles</taxon>
        <taxon>culicifacies species complex</taxon>
    </lineage>
</organism>
<evidence type="ECO:0000313" key="2">
    <source>
        <dbReference type="EnsemblMetazoa" id="ACUA014570-PA"/>
    </source>
</evidence>
<dbReference type="EMBL" id="AXCM01020967">
    <property type="status" value="NOT_ANNOTATED_CDS"/>
    <property type="molecule type" value="Genomic_DNA"/>
</dbReference>
<sequence>MQGLVEATARTVRSFILLILALLVVHICAGPVTVMYERIDQLPGYDVVDSRSIRIRKYNRTATVMNGTFDVFREMDDNYSFTVKLAYSKLGNNQFIASPFRLPLQKMCQFLNTTYRDYREFYRSATNFPDVGTCPVEAKQYYMNNHMLNAQIFNDYFYAGLWKVTMLLYEGSNLEEAVYTTEFLFRVSRDGMF</sequence>
<dbReference type="EnsemblMetazoa" id="ACUA014570-RA">
    <property type="protein sequence ID" value="ACUA014570-PA"/>
    <property type="gene ID" value="ACUA014570"/>
</dbReference>
<feature type="signal peptide" evidence="1">
    <location>
        <begin position="1"/>
        <end position="29"/>
    </location>
</feature>
<keyword evidence="1" id="KW-0732">Signal</keyword>
<protein>
    <submittedName>
        <fullName evidence="2">Uncharacterized protein</fullName>
    </submittedName>
</protein>
<evidence type="ECO:0000313" key="3">
    <source>
        <dbReference type="Proteomes" id="UP000075883"/>
    </source>
</evidence>